<feature type="compositionally biased region" description="Polar residues" evidence="7">
    <location>
        <begin position="155"/>
        <end position="171"/>
    </location>
</feature>
<dbReference type="InterPro" id="IPR019258">
    <property type="entry name" value="Mediator_Med4"/>
</dbReference>
<comment type="caution">
    <text evidence="8">The sequence shown here is derived from an EMBL/GenBank/DDBJ whole genome shotgun (WGS) entry which is preliminary data.</text>
</comment>
<feature type="compositionally biased region" description="Polar residues" evidence="7">
    <location>
        <begin position="405"/>
        <end position="421"/>
    </location>
</feature>
<comment type="function">
    <text evidence="6">Component of the Mediator complex, a coactivator involved in the regulated transcription of nearly all RNA polymerase II-dependent genes. Mediator functions as a bridge to convey information from gene-specific regulatory proteins to the basal RNA polymerase II transcription machinery. Mediator is recruited to promoters by direct interactions with regulatory proteins and serves as a scaffold for the assembly of a functional preinitiation complex with RNA polymerase II and the general transcription factors.</text>
</comment>
<organism evidence="8 9">
    <name type="scientific">Rehmannia glutinosa</name>
    <name type="common">Chinese foxglove</name>
    <dbReference type="NCBI Taxonomy" id="99300"/>
    <lineage>
        <taxon>Eukaryota</taxon>
        <taxon>Viridiplantae</taxon>
        <taxon>Streptophyta</taxon>
        <taxon>Embryophyta</taxon>
        <taxon>Tracheophyta</taxon>
        <taxon>Spermatophyta</taxon>
        <taxon>Magnoliopsida</taxon>
        <taxon>eudicotyledons</taxon>
        <taxon>Gunneridae</taxon>
        <taxon>Pentapetalae</taxon>
        <taxon>asterids</taxon>
        <taxon>lamiids</taxon>
        <taxon>Lamiales</taxon>
        <taxon>Orobanchaceae</taxon>
        <taxon>Rehmannieae</taxon>
        <taxon>Rehmannia</taxon>
    </lineage>
</organism>
<accession>A0ABR0UVN9</accession>
<evidence type="ECO:0000256" key="4">
    <source>
        <dbReference type="ARBA" id="ARBA00023163"/>
    </source>
</evidence>
<evidence type="ECO:0000256" key="3">
    <source>
        <dbReference type="ARBA" id="ARBA00023015"/>
    </source>
</evidence>
<gene>
    <name evidence="6" type="primary">MED4</name>
    <name evidence="8" type="ORF">DH2020_040155</name>
</gene>
<evidence type="ECO:0000256" key="1">
    <source>
        <dbReference type="ARBA" id="ARBA00004123"/>
    </source>
</evidence>
<name>A0ABR0UVN9_REHGL</name>
<keyword evidence="4 6" id="KW-0804">Transcription</keyword>
<evidence type="ECO:0000256" key="6">
    <source>
        <dbReference type="RuleBase" id="RU364141"/>
    </source>
</evidence>
<evidence type="ECO:0000313" key="8">
    <source>
        <dbReference type="EMBL" id="KAK6126041.1"/>
    </source>
</evidence>
<keyword evidence="6" id="KW-0010">Activator</keyword>
<feature type="compositionally biased region" description="Low complexity" evidence="7">
    <location>
        <begin position="140"/>
        <end position="150"/>
    </location>
</feature>
<evidence type="ECO:0000256" key="5">
    <source>
        <dbReference type="ARBA" id="ARBA00023242"/>
    </source>
</evidence>
<dbReference type="Pfam" id="PF10018">
    <property type="entry name" value="Med4"/>
    <property type="match status" value="1"/>
</dbReference>
<feature type="region of interest" description="Disordered" evidence="7">
    <location>
        <begin position="89"/>
        <end position="113"/>
    </location>
</feature>
<evidence type="ECO:0000256" key="7">
    <source>
        <dbReference type="SAM" id="MobiDB-lite"/>
    </source>
</evidence>
<proteinExistence type="inferred from homology"/>
<reference evidence="8 9" key="1">
    <citation type="journal article" date="2021" name="Comput. Struct. Biotechnol. J.">
        <title>De novo genome assembly of the potent medicinal plant Rehmannia glutinosa using nanopore technology.</title>
        <authorList>
            <person name="Ma L."/>
            <person name="Dong C."/>
            <person name="Song C."/>
            <person name="Wang X."/>
            <person name="Zheng X."/>
            <person name="Niu Y."/>
            <person name="Chen S."/>
            <person name="Feng W."/>
        </authorList>
    </citation>
    <scope>NUCLEOTIDE SEQUENCE [LARGE SCALE GENOMIC DNA]</scope>
    <source>
        <strain evidence="8">DH-2019</strain>
    </source>
</reference>
<feature type="compositionally biased region" description="Low complexity" evidence="7">
    <location>
        <begin position="172"/>
        <end position="184"/>
    </location>
</feature>
<dbReference type="Proteomes" id="UP001318860">
    <property type="component" value="Unassembled WGS sequence"/>
</dbReference>
<comment type="subcellular location">
    <subcellularLocation>
        <location evidence="1 6">Nucleus</location>
    </subcellularLocation>
</comment>
<sequence>MAPARVNLGLVHNMRFDLSVLLMGSTSSDNGNSERLGFQLTYLSGEKFENNVFFPCFLKLDHALSQSVEAKNSHFQIFPVSVLSSRTLPHAQHGGARRKADVSRQPSTLSGPGCSNWRTIFKMLQNIPHQIVQSPARLGLPNPNSPSLQNPNPPKFSSQNPQTHQSSQPSNQLTTPPVSSTLLPLLPPLPRAQSLLLQMASLSSKLFEVSPNRSHWISAFRGSLPSFLSSQTQPVTPSPSSAKEIIAQFTNLQTQLFEAVAELQEILDLQDAKQKLTREIRTKDSSLLTFANKLKEAERVLDILVDDYSDYRRIKRSKSTDGADESSSTTTVATQLKLSDILSYAHKVSYTTFAPPEFGAGQARYAARFLRPHKRNKCARPSCIISPILILDCLKQTKARRKLSNRSSRPQQKSTCLQFRV</sequence>
<feature type="region of interest" description="Disordered" evidence="7">
    <location>
        <begin position="401"/>
        <end position="421"/>
    </location>
</feature>
<dbReference type="PANTHER" id="PTHR13208:SF2">
    <property type="entry name" value="MEDIATOR OF RNA POLYMERASE II TRANSCRIPTION SUBUNIT 4"/>
    <property type="match status" value="1"/>
</dbReference>
<comment type="subunit">
    <text evidence="6">Component of the Mediator complex.</text>
</comment>
<evidence type="ECO:0000313" key="9">
    <source>
        <dbReference type="Proteomes" id="UP001318860"/>
    </source>
</evidence>
<dbReference type="EMBL" id="JABTTQ020002064">
    <property type="protein sequence ID" value="KAK6126041.1"/>
    <property type="molecule type" value="Genomic_DNA"/>
</dbReference>
<keyword evidence="9" id="KW-1185">Reference proteome</keyword>
<feature type="region of interest" description="Disordered" evidence="7">
    <location>
        <begin position="135"/>
        <end position="184"/>
    </location>
</feature>
<keyword evidence="3 6" id="KW-0805">Transcription regulation</keyword>
<comment type="similarity">
    <text evidence="2 6">Belongs to the Mediator complex subunit 4 family.</text>
</comment>
<keyword evidence="5 6" id="KW-0539">Nucleus</keyword>
<protein>
    <recommendedName>
        <fullName evidence="6">Mediator of RNA polymerase II transcription subunit 4</fullName>
    </recommendedName>
    <alternativeName>
        <fullName evidence="6">Mediator complex subunit 4</fullName>
    </alternativeName>
</protein>
<dbReference type="PANTHER" id="PTHR13208">
    <property type="entry name" value="MEDIATOR OF RNA POLYMERASE II TRANSCRIPTION SUBUNIT 4"/>
    <property type="match status" value="1"/>
</dbReference>
<evidence type="ECO:0000256" key="2">
    <source>
        <dbReference type="ARBA" id="ARBA00009626"/>
    </source>
</evidence>